<gene>
    <name evidence="1" type="ORF">LCGC14_1074190</name>
</gene>
<dbReference type="AlphaFoldDB" id="A0A0F9MH48"/>
<evidence type="ECO:0000313" key="1">
    <source>
        <dbReference type="EMBL" id="KKN06735.1"/>
    </source>
</evidence>
<accession>A0A0F9MH48</accession>
<protein>
    <submittedName>
        <fullName evidence="1">Uncharacterized protein</fullName>
    </submittedName>
</protein>
<dbReference type="EMBL" id="LAZR01004651">
    <property type="protein sequence ID" value="KKN06735.1"/>
    <property type="molecule type" value="Genomic_DNA"/>
</dbReference>
<proteinExistence type="predicted"/>
<comment type="caution">
    <text evidence="1">The sequence shown here is derived from an EMBL/GenBank/DDBJ whole genome shotgun (WGS) entry which is preliminary data.</text>
</comment>
<name>A0A0F9MH48_9ZZZZ</name>
<organism evidence="1">
    <name type="scientific">marine sediment metagenome</name>
    <dbReference type="NCBI Taxonomy" id="412755"/>
    <lineage>
        <taxon>unclassified sequences</taxon>
        <taxon>metagenomes</taxon>
        <taxon>ecological metagenomes</taxon>
    </lineage>
</organism>
<sequence length="117" mass="12850">MALSASILRKIRHEIGLSFQTGTDDDAQLELVFNDVDEGNSSVLVTALIVWRERLANLTTRSFDVTTEGSLLSRSQMIRMAERRIKELELVADETAKGINAVVVGPGSQDNVIGTEF</sequence>
<reference evidence="1" key="1">
    <citation type="journal article" date="2015" name="Nature">
        <title>Complex archaea that bridge the gap between prokaryotes and eukaryotes.</title>
        <authorList>
            <person name="Spang A."/>
            <person name="Saw J.H."/>
            <person name="Jorgensen S.L."/>
            <person name="Zaremba-Niedzwiedzka K."/>
            <person name="Martijn J."/>
            <person name="Lind A.E."/>
            <person name="van Eijk R."/>
            <person name="Schleper C."/>
            <person name="Guy L."/>
            <person name="Ettema T.J."/>
        </authorList>
    </citation>
    <scope>NUCLEOTIDE SEQUENCE</scope>
</reference>